<dbReference type="AlphaFoldDB" id="A0A655DPN7"/>
<proteinExistence type="predicted"/>
<dbReference type="EMBL" id="CQPD01000039">
    <property type="protein sequence ID" value="CNU78686.1"/>
    <property type="molecule type" value="Genomic_DNA"/>
</dbReference>
<dbReference type="Proteomes" id="UP000042394">
    <property type="component" value="Unassembled WGS sequence"/>
</dbReference>
<gene>
    <name evidence="1" type="ORF">ERS008207_03479</name>
</gene>
<sequence length="54" mass="6415">MQPVAQAARQICQLYRFQRLPHLRLGDIAPQRHISQKGIRHHYRVLLNHRHALA</sequence>
<organism evidence="1 2">
    <name type="scientific">Salmonella enterica subsp. enterica serovar Bovismorbificans</name>
    <dbReference type="NCBI Taxonomy" id="58097"/>
    <lineage>
        <taxon>Bacteria</taxon>
        <taxon>Pseudomonadati</taxon>
        <taxon>Pseudomonadota</taxon>
        <taxon>Gammaproteobacteria</taxon>
        <taxon>Enterobacterales</taxon>
        <taxon>Enterobacteriaceae</taxon>
        <taxon>Salmonella</taxon>
    </lineage>
</organism>
<reference evidence="1 2" key="1">
    <citation type="submission" date="2015-03" db="EMBL/GenBank/DDBJ databases">
        <authorList>
            <consortium name="Pathogen Informatics"/>
        </authorList>
    </citation>
    <scope>NUCLEOTIDE SEQUENCE [LARGE SCALE GENOMIC DNA]</scope>
    <source>
        <strain evidence="1 2">D4891</strain>
    </source>
</reference>
<evidence type="ECO:0000313" key="2">
    <source>
        <dbReference type="Proteomes" id="UP000042394"/>
    </source>
</evidence>
<accession>A0A655DPN7</accession>
<name>A0A655DPN7_SALET</name>
<evidence type="ECO:0000313" key="1">
    <source>
        <dbReference type="EMBL" id="CNU78686.1"/>
    </source>
</evidence>
<protein>
    <submittedName>
        <fullName evidence="1">Uncharacterized protein</fullName>
    </submittedName>
</protein>